<dbReference type="PANTHER" id="PTHR45901:SF7">
    <property type="entry name" value="OXYGEN-REGULATED PROTEIN 1"/>
    <property type="match status" value="1"/>
</dbReference>
<feature type="domain" description="PLAT" evidence="3">
    <location>
        <begin position="1841"/>
        <end position="1960"/>
    </location>
</feature>
<dbReference type="WBParaSite" id="TREG1_100980.2">
    <property type="protein sequence ID" value="TREG1_100980.2"/>
    <property type="gene ID" value="TREG1_100980"/>
</dbReference>
<evidence type="ECO:0000256" key="1">
    <source>
        <dbReference type="PROSITE-ProRule" id="PRU00152"/>
    </source>
</evidence>
<dbReference type="CDD" id="cd01756">
    <property type="entry name" value="PLAT_repeat"/>
    <property type="match status" value="5"/>
</dbReference>
<feature type="domain" description="PLAT" evidence="3">
    <location>
        <begin position="327"/>
        <end position="452"/>
    </location>
</feature>
<feature type="compositionally biased region" description="Polar residues" evidence="2">
    <location>
        <begin position="1129"/>
        <end position="1144"/>
    </location>
</feature>
<feature type="domain" description="PLAT" evidence="3">
    <location>
        <begin position="2267"/>
        <end position="2394"/>
    </location>
</feature>
<accession>A0AA85IQ74</accession>
<dbReference type="InterPro" id="IPR052970">
    <property type="entry name" value="Inner_ear_hair_cell_LOXHD"/>
</dbReference>
<dbReference type="InterPro" id="IPR036392">
    <property type="entry name" value="PLAT/LH2_dom_sf"/>
</dbReference>
<feature type="domain" description="PLAT" evidence="3">
    <location>
        <begin position="777"/>
        <end position="897"/>
    </location>
</feature>
<dbReference type="SUPFAM" id="SSF49723">
    <property type="entry name" value="Lipase/lipooxygenase domain (PLAT/LH2 domain)"/>
    <property type="match status" value="17"/>
</dbReference>
<feature type="compositionally biased region" description="Polar residues" evidence="2">
    <location>
        <begin position="1"/>
        <end position="15"/>
    </location>
</feature>
<dbReference type="Pfam" id="PF01477">
    <property type="entry name" value="PLAT"/>
    <property type="match status" value="17"/>
</dbReference>
<feature type="domain" description="PLAT" evidence="3">
    <location>
        <begin position="464"/>
        <end position="620"/>
    </location>
</feature>
<feature type="domain" description="PLAT" evidence="3">
    <location>
        <begin position="190"/>
        <end position="315"/>
    </location>
</feature>
<feature type="domain" description="PLAT" evidence="3">
    <location>
        <begin position="1509"/>
        <end position="1633"/>
    </location>
</feature>
<comment type="caution">
    <text evidence="1">Lacks conserved residue(s) required for the propagation of feature annotation.</text>
</comment>
<keyword evidence="4" id="KW-1185">Reference proteome</keyword>
<dbReference type="PANTHER" id="PTHR45901">
    <property type="entry name" value="PROTEIN CBG12474"/>
    <property type="match status" value="1"/>
</dbReference>
<feature type="domain" description="PLAT" evidence="3">
    <location>
        <begin position="1377"/>
        <end position="1500"/>
    </location>
</feature>
<reference evidence="4" key="1">
    <citation type="submission" date="2022-06" db="EMBL/GenBank/DDBJ databases">
        <authorList>
            <person name="Berger JAMES D."/>
            <person name="Berger JAMES D."/>
        </authorList>
    </citation>
    <scope>NUCLEOTIDE SEQUENCE [LARGE SCALE GENOMIC DNA]</scope>
</reference>
<dbReference type="PROSITE" id="PS50095">
    <property type="entry name" value="PLAT"/>
    <property type="match status" value="17"/>
</dbReference>
<feature type="domain" description="PLAT" evidence="3">
    <location>
        <begin position="905"/>
        <end position="1023"/>
    </location>
</feature>
<feature type="region of interest" description="Disordered" evidence="2">
    <location>
        <begin position="1129"/>
        <end position="1156"/>
    </location>
</feature>
<dbReference type="Gene3D" id="2.60.60.20">
    <property type="entry name" value="PLAT/LH2 domain"/>
    <property type="match status" value="9"/>
</dbReference>
<feature type="domain" description="PLAT" evidence="3">
    <location>
        <begin position="2101"/>
        <end position="2226"/>
    </location>
</feature>
<evidence type="ECO:0000259" key="3">
    <source>
        <dbReference type="PROSITE" id="PS50095"/>
    </source>
</evidence>
<feature type="domain" description="PLAT" evidence="3">
    <location>
        <begin position="61"/>
        <end position="183"/>
    </location>
</feature>
<reference evidence="5" key="2">
    <citation type="submission" date="2023-11" db="UniProtKB">
        <authorList>
            <consortium name="WormBaseParasite"/>
        </authorList>
    </citation>
    <scope>IDENTIFICATION</scope>
</reference>
<feature type="domain" description="PLAT" evidence="3">
    <location>
        <begin position="1034"/>
        <end position="1153"/>
    </location>
</feature>
<dbReference type="Gene3D" id="2.40.180.10">
    <property type="entry name" value="Catalase core domain"/>
    <property type="match status" value="8"/>
</dbReference>
<dbReference type="InterPro" id="IPR001024">
    <property type="entry name" value="PLAT/LH2_dom"/>
</dbReference>
<evidence type="ECO:0000256" key="2">
    <source>
        <dbReference type="SAM" id="MobiDB-lite"/>
    </source>
</evidence>
<protein>
    <recommendedName>
        <fullName evidence="3">PLAT domain-containing protein</fullName>
    </recommendedName>
</protein>
<sequence length="2538" mass="289707">MDSSELADNSFTSENGRSRFSLRDSGEEIQSKVECCGHKTCHLDRYNLISSVKPFTPRPYTLYKVIVTTADIHGAGTSAQIYITLKGEWGSSTRQKLRKSKTILKESRLHLFPGSTHTFSVVSPDLGALQSVFIEHDSLRKSDSWLLESVQVLHPLTKKRYMFICNHWFSLYKEDGLIARELFGIRSAKTKYSIVTVTGDQEGAGTNSKVYITIYGRTGITPRIELSQENKSSGKDILCAPFGRGTSSKFIVKAPNVGAITNIRIKQDGLGNEPDWFLERVVVTDLSYPQWTYYFHCSCWLSSKYGDKKLCRLIRGYREPTGTGTETQYKLTFYTPDKMDSGTTAEVYVKLYGETDSSREFWLNSIHQVDKTQPQYYHFSRGSTVVVQLPSCQQLGEITKLKVGHNNAGSSPSWFLSKVIVDDLKMNRVFEFPCNKWITEPSEVILACEKSIKKEEKEVVWQKIPLEIRLYTGDLPNAGTTARVYLRLTGPEQMFVPKAPLSNNQLTRSVPQARFDLTSNQQENSEGNKDNLYTTPRIWLEDGAYERNKVALFSIDLPVPKQICPISELMIGHDNSGSSPAWFLDKVQIYCPLNGIEQTFGCRKWLSSTKADVKVEQILSEDKSLRKYTDKKIPWEIVVKTSPISNSYLTANVSIILFGSKDKTMKIQLDRSILEDSSEWTKMSKNEIVDMFKPNVESKFHTYIKEIGLPYKLRVAHDNKGSNPNWHLQMITLTNISTHETYEFYCNRWLSIREDDGAICREIPAKGPGITDPPPVFHYIIQIHTGNKPNSGTNANIFINIFGDNGDCGERWLKRSVNQNAKLFQQNQMDEFVIEAVRLGAIKKICIGHDDRSPGNGWYLAKVVLTIKENPKYRLTFECYRWFDSGEDDGQTIRELTPHSSLYAIAYNVTVLTGMCKNAGTTSNVYVHLYGTQGDSKDMPLKHKGIEITKFEAGKSEEFLLTCGKLGEIKKVKIWHDGIGPDSGWFLDEVIVTDYYLGRRYAFRVHRWLAKHEADGLLSLDLQPTSIINTERMMPYDVVIFTGDKSGSEAKCNVSIQLFGTPMQRKTEIIKLSHKPHCFKFGQPETFRIFAPDIGPLQKQLIERDGTGVSDGWFLEKILIRKPSNYFESTHSSPAKSPTRTPTGQVIGGPISPQKEFNPTNVTSLNRQQHNSPTVAIIPEGIKDAEGGENYWFYFNAWLSKQQGDKQMSCEAVSSTENGTHLQKLMESSYEVTVKTGDRKYAGTDSGVYLTMFGINGESTEYHLSSSKTHTNKFEQNHEDVFSLTAIGLGSLMKIRIRHTNKGIAAGWFLDYILIRETVQQKTAEYLFPCYQWLSPSASDGLVSRELCVASSNILERWKSGHDIIDDSRLILEDQITIYHIRTYTGAQSKGASDANVQIRLFGDKDFSGNITLHKAFNEIEETIVNKFEAGEVASYIVKAINIGNIKKIRIGRDFTSVSSNWYLQRVEVEAKKLGLLWKFECNQWISPQHSQVELFSEPKCTSFVKPMTNYQIKTFTSDISGAETTSNVYIQLYGNDGSPSTIRRLQPNDDSEQCFQRNKIDTFYVELEELLEPFSKLRIWHNDKGMSTDWHLNKVEIRKVKTRQYSFVTYIFPCNKWLSRNMDNGALECELLPSHMRQDQNGIIQLEKEIIPKWSINTYEVRIITGDKAFAGTDASVYLTLYGENGDSGERKLVKSLTHRNKFERGQTDVFHLDIVDLGKINKARIRHDNSGVNPSWYLSRIEVFNVTKSKSLYSSQKWANEMHTLVNYTFNCEAWLSTEHDDKLIDRIFLVENVKTQETHNKLPNIVSEEIPHDVTDQPNLTNYKGELQQKDVKPVETIPYLITVITGSDKKAGTPGPVWICCISKNPSNAEKFILCDSYNKVALKRGTTRKFRLMGAKINDLTEIQVGNDAPESPTMGWYLQSLYVSLPTLGKMYQFECKEWLSMNRGDKRRTQSFKISEQNIYQFPRKLTYNLKISTADLEKAGTDCSVTIQIFGTNGTSNSYILEKTSNRFNRGITDNISVEMEDVGNILKLRIGHDNQGKHKHWSLSYVEITCSNSSQLYRFDYNDWFSLTYGKRKTLWADIPATVGNTVKLKATSLDIFVKSGNMPDSSTDANIFIQLFGEYGDSGELALKQTVTNQKRFQNNATDHFKIPSILKLGNLARCRIWHDNKGTSPNWYCEWLEVREVIESGENSLTCHWKFICNQWLSTIDGNKQLMRDMPCSDVYLCDFKGEKISDQEFIETKLQLANSASMITLNDRGQIVYDVEIQTGKLKDSGTTCNAWLFIEGKNGRSPRLELINKVEKPILQTGQINQFQLSSFPLGEIESIRLGIHGIPDNRQTNLKEMQSLKWYCERISIKDPMSKRMYIFIINQWLSLIQTSDFKKDILVNYSKIIEEPRKQAFNEFKNKQSVMYKISVYTGTKGCATTDANIFITMFSHKPALSSGRIALRRDNRSLFDRKHLEEFFVESIDLEFIQRVIIEHDNTGVSPDWYLNKILITNQLTNQIHIFQCNQWISKKKGDCKIWKELLVSN</sequence>
<feature type="domain" description="PLAT" evidence="3">
    <location>
        <begin position="1658"/>
        <end position="1792"/>
    </location>
</feature>
<dbReference type="SMART" id="SM00308">
    <property type="entry name" value="LH2"/>
    <property type="match status" value="11"/>
</dbReference>
<feature type="region of interest" description="Disordered" evidence="2">
    <location>
        <begin position="1"/>
        <end position="23"/>
    </location>
</feature>
<feature type="domain" description="PLAT" evidence="3">
    <location>
        <begin position="2417"/>
        <end position="2535"/>
    </location>
</feature>
<feature type="domain" description="PLAT" evidence="3">
    <location>
        <begin position="633"/>
        <end position="764"/>
    </location>
</feature>
<feature type="domain" description="PLAT" evidence="3">
    <location>
        <begin position="1973"/>
        <end position="2088"/>
    </location>
</feature>
<proteinExistence type="predicted"/>
<dbReference type="Proteomes" id="UP000050795">
    <property type="component" value="Unassembled WGS sequence"/>
</dbReference>
<name>A0AA85IQ74_TRIRE</name>
<evidence type="ECO:0000313" key="5">
    <source>
        <dbReference type="WBParaSite" id="TREG1_100980.2"/>
    </source>
</evidence>
<feature type="domain" description="PLAT" evidence="3">
    <location>
        <begin position="1228"/>
        <end position="1348"/>
    </location>
</feature>
<organism evidence="4 5">
    <name type="scientific">Trichobilharzia regenti</name>
    <name type="common">Nasal bird schistosome</name>
    <dbReference type="NCBI Taxonomy" id="157069"/>
    <lineage>
        <taxon>Eukaryota</taxon>
        <taxon>Metazoa</taxon>
        <taxon>Spiralia</taxon>
        <taxon>Lophotrochozoa</taxon>
        <taxon>Platyhelminthes</taxon>
        <taxon>Trematoda</taxon>
        <taxon>Digenea</taxon>
        <taxon>Strigeidida</taxon>
        <taxon>Schistosomatoidea</taxon>
        <taxon>Schistosomatidae</taxon>
        <taxon>Trichobilharzia</taxon>
    </lineage>
</organism>
<evidence type="ECO:0000313" key="4">
    <source>
        <dbReference type="Proteomes" id="UP000050795"/>
    </source>
</evidence>